<comment type="caution">
    <text evidence="2">The sequence shown here is derived from an EMBL/GenBank/DDBJ whole genome shotgun (WGS) entry which is preliminary data.</text>
</comment>
<sequence length="83" mass="9917">MHSPKYTVLSHFGHFDAMFRVDKEKKTLFLSVHRRPVFVMLQQLEHHQFMNGHLKTTTTTTKKQDETANIQKDQVETEEKKYI</sequence>
<keyword evidence="3" id="KW-1185">Reference proteome</keyword>
<accession>A0A7J5YL80</accession>
<feature type="compositionally biased region" description="Basic and acidic residues" evidence="1">
    <location>
        <begin position="73"/>
        <end position="83"/>
    </location>
</feature>
<name>A0A7J5YL80_DISMA</name>
<organism evidence="2 3">
    <name type="scientific">Dissostichus mawsoni</name>
    <name type="common">Antarctic cod</name>
    <dbReference type="NCBI Taxonomy" id="36200"/>
    <lineage>
        <taxon>Eukaryota</taxon>
        <taxon>Metazoa</taxon>
        <taxon>Chordata</taxon>
        <taxon>Craniata</taxon>
        <taxon>Vertebrata</taxon>
        <taxon>Euteleostomi</taxon>
        <taxon>Actinopterygii</taxon>
        <taxon>Neopterygii</taxon>
        <taxon>Teleostei</taxon>
        <taxon>Neoteleostei</taxon>
        <taxon>Acanthomorphata</taxon>
        <taxon>Eupercaria</taxon>
        <taxon>Perciformes</taxon>
        <taxon>Notothenioidei</taxon>
        <taxon>Nototheniidae</taxon>
        <taxon>Dissostichus</taxon>
    </lineage>
</organism>
<dbReference type="Proteomes" id="UP000518266">
    <property type="component" value="Unassembled WGS sequence"/>
</dbReference>
<evidence type="ECO:0000256" key="1">
    <source>
        <dbReference type="SAM" id="MobiDB-lite"/>
    </source>
</evidence>
<reference evidence="2 3" key="1">
    <citation type="submission" date="2020-03" db="EMBL/GenBank/DDBJ databases">
        <title>Dissostichus mawsoni Genome sequencing and assembly.</title>
        <authorList>
            <person name="Park H."/>
        </authorList>
    </citation>
    <scope>NUCLEOTIDE SEQUENCE [LARGE SCALE GENOMIC DNA]</scope>
    <source>
        <strain evidence="2">DM0001</strain>
        <tissue evidence="2">Muscle</tissue>
    </source>
</reference>
<gene>
    <name evidence="2" type="ORF">F7725_019971</name>
</gene>
<dbReference type="EMBL" id="JAAKFY010000011">
    <property type="protein sequence ID" value="KAF3850252.1"/>
    <property type="molecule type" value="Genomic_DNA"/>
</dbReference>
<evidence type="ECO:0000313" key="3">
    <source>
        <dbReference type="Proteomes" id="UP000518266"/>
    </source>
</evidence>
<dbReference type="AlphaFoldDB" id="A0A7J5YL80"/>
<evidence type="ECO:0000313" key="2">
    <source>
        <dbReference type="EMBL" id="KAF3850252.1"/>
    </source>
</evidence>
<proteinExistence type="predicted"/>
<protein>
    <submittedName>
        <fullName evidence="2">Uncharacterized protein</fullName>
    </submittedName>
</protein>
<feature type="region of interest" description="Disordered" evidence="1">
    <location>
        <begin position="56"/>
        <end position="83"/>
    </location>
</feature>